<evidence type="ECO:0008006" key="17">
    <source>
        <dbReference type="Google" id="ProtNLM"/>
    </source>
</evidence>
<dbReference type="InterPro" id="IPR017970">
    <property type="entry name" value="Homeobox_CS"/>
</dbReference>
<evidence type="ECO:0000259" key="13">
    <source>
        <dbReference type="PROSITE" id="PS50071"/>
    </source>
</evidence>
<evidence type="ECO:0000313" key="16">
    <source>
        <dbReference type="Proteomes" id="UP000240883"/>
    </source>
</evidence>
<sequence length="872" mass="97428">MAADHADAMDEFFDFARLELDGGLAPENASALPDDGIFVEEPDSTMDWQYSEAIGTNAVAALPPSFPKGPYNVYASTSPTIHMQAPIPLMTAPYSSSGSLDNSSSANNVVQPPPDIAIERSNTMRGLADPKRSSRERTSMLSPSRREFQPQAQTRLSASASHKPASAKRKGPSTRIPLEAKQMLEEEFATNPYPCNWELDIIAHQANLDVKRVRNWFNNTRARKKNAGLHQVEQPVNASSHSLVSKLSRDSLEALDKEADEITQPPQPPLAVYLAQSYHEEAATFSDIQAAMDSHSLSDSAGFCMDTSSSGSRIDRPGSVITSITSSDGTAPTTYTVSSSGRSSFGRDRRRGRRRMAWRTSPYTHTKINGLNSAGIPQDDLPFFCTFCPRAFKTKYEWIRHEDSVHALRTTWICCDTKHSPLQTCPFCGQANPDEYHLASHRYQQCRDKPESQRTFYRRDHFIQHLHHVHFANVKHPSARLGCQARLMASEGHNFGCKELAMKWRRFGAPMKADDPMLHCGFCGKRSRNWSDRCEHVAGHFIAGQVDRSTWWSERLENHLENLCNPQNVGPFRCRYCQKVFANRDAMNNHTHCRVFSCRFLSTFDDLAAENAGPPLCAQFPSPKAHHCHLCGAGYRSFHIEHAHHYHRYRLCKQDLYTSEAEFLQHLHDFHGASHPDALRHNSLIEQNFSRNKGASFEPVHFDELMQGCRVATPSGFFVDPFTLESPASTAATPPTTDQQQHVPTALRPPPRRKTTDDDHAQTQSAAPKTRHRPDPLSSSAATPPPQGPRFFRLNPLVPFLSSRIYYLRNARPANLFSDGKAVLEEVPKGHVASLVMSSGLLGMVGARFPVSMKRDGAKGMVEFALAEDDGD</sequence>
<dbReference type="Pfam" id="PF00046">
    <property type="entry name" value="Homeodomain"/>
    <property type="match status" value="1"/>
</dbReference>
<evidence type="ECO:0000256" key="1">
    <source>
        <dbReference type="ARBA" id="ARBA00004123"/>
    </source>
</evidence>
<comment type="subcellular location">
    <subcellularLocation>
        <location evidence="1 10 11">Nucleus</location>
    </subcellularLocation>
</comment>
<dbReference type="GO" id="GO:0005634">
    <property type="term" value="C:nucleus"/>
    <property type="evidence" value="ECO:0007669"/>
    <property type="project" value="UniProtKB-SubCell"/>
</dbReference>
<dbReference type="Gene3D" id="1.10.10.60">
    <property type="entry name" value="Homeodomain-like"/>
    <property type="match status" value="1"/>
</dbReference>
<feature type="domain" description="C2H2-type" evidence="14">
    <location>
        <begin position="383"/>
        <end position="411"/>
    </location>
</feature>
<feature type="compositionally biased region" description="Low complexity" evidence="12">
    <location>
        <begin position="727"/>
        <end position="737"/>
    </location>
</feature>
<feature type="compositionally biased region" description="Low complexity" evidence="12">
    <location>
        <begin position="95"/>
        <end position="108"/>
    </location>
</feature>
<evidence type="ECO:0000259" key="14">
    <source>
        <dbReference type="PROSITE" id="PS50157"/>
    </source>
</evidence>
<dbReference type="SMART" id="SM00389">
    <property type="entry name" value="HOX"/>
    <property type="match status" value="1"/>
</dbReference>
<keyword evidence="2" id="KW-0479">Metal-binding</keyword>
<keyword evidence="5" id="KW-0862">Zinc</keyword>
<protein>
    <recommendedName>
        <fullName evidence="17">Homeobox domain-containing protein</fullName>
    </recommendedName>
</protein>
<dbReference type="InterPro" id="IPR013087">
    <property type="entry name" value="Znf_C2H2_type"/>
</dbReference>
<dbReference type="EMBL" id="KZ678134">
    <property type="protein sequence ID" value="PSN67752.1"/>
    <property type="molecule type" value="Genomic_DNA"/>
</dbReference>
<keyword evidence="6 10" id="KW-0238">DNA-binding</keyword>
<dbReference type="PROSITE" id="PS00028">
    <property type="entry name" value="ZINC_FINGER_C2H2_1"/>
    <property type="match status" value="1"/>
</dbReference>
<dbReference type="Proteomes" id="UP000240883">
    <property type="component" value="Unassembled WGS sequence"/>
</dbReference>
<dbReference type="AlphaFoldDB" id="A0A2T2NQP3"/>
<evidence type="ECO:0000313" key="15">
    <source>
        <dbReference type="EMBL" id="PSN67752.1"/>
    </source>
</evidence>
<dbReference type="PROSITE" id="PS50071">
    <property type="entry name" value="HOMEOBOX_2"/>
    <property type="match status" value="1"/>
</dbReference>
<feature type="compositionally biased region" description="Polar residues" evidence="12">
    <location>
        <begin position="320"/>
        <end position="337"/>
    </location>
</feature>
<feature type="region of interest" description="Disordered" evidence="12">
    <location>
        <begin position="727"/>
        <end position="790"/>
    </location>
</feature>
<dbReference type="SMART" id="SM00355">
    <property type="entry name" value="ZnF_C2H2"/>
    <property type="match status" value="4"/>
</dbReference>
<evidence type="ECO:0000256" key="5">
    <source>
        <dbReference type="ARBA" id="ARBA00022833"/>
    </source>
</evidence>
<keyword evidence="8 10" id="KW-0539">Nucleus</keyword>
<gene>
    <name evidence="15" type="ORF">BS50DRAFT_522498</name>
</gene>
<evidence type="ECO:0000256" key="6">
    <source>
        <dbReference type="ARBA" id="ARBA00023125"/>
    </source>
</evidence>
<dbReference type="OrthoDB" id="10056939at2759"/>
<feature type="region of interest" description="Disordered" evidence="12">
    <location>
        <begin position="95"/>
        <end position="174"/>
    </location>
</feature>
<reference evidence="15 16" key="1">
    <citation type="journal article" date="2018" name="Front. Microbiol.">
        <title>Genome-Wide Analysis of Corynespora cassiicola Leaf Fall Disease Putative Effectors.</title>
        <authorList>
            <person name="Lopez D."/>
            <person name="Ribeiro S."/>
            <person name="Label P."/>
            <person name="Fumanal B."/>
            <person name="Venisse J.S."/>
            <person name="Kohler A."/>
            <person name="de Oliveira R.R."/>
            <person name="Labutti K."/>
            <person name="Lipzen A."/>
            <person name="Lail K."/>
            <person name="Bauer D."/>
            <person name="Ohm R.A."/>
            <person name="Barry K.W."/>
            <person name="Spatafora J."/>
            <person name="Grigoriev I.V."/>
            <person name="Martin F.M."/>
            <person name="Pujade-Renaud V."/>
        </authorList>
    </citation>
    <scope>NUCLEOTIDE SEQUENCE [LARGE SCALE GENOMIC DNA]</scope>
    <source>
        <strain evidence="15 16">Philippines</strain>
    </source>
</reference>
<evidence type="ECO:0000256" key="9">
    <source>
        <dbReference type="PROSITE-ProRule" id="PRU00042"/>
    </source>
</evidence>
<dbReference type="CDD" id="cd00086">
    <property type="entry name" value="homeodomain"/>
    <property type="match status" value="1"/>
</dbReference>
<accession>A0A2T2NQP3</accession>
<evidence type="ECO:0000256" key="10">
    <source>
        <dbReference type="PROSITE-ProRule" id="PRU00108"/>
    </source>
</evidence>
<keyword evidence="7 10" id="KW-0371">Homeobox</keyword>
<feature type="domain" description="Homeobox" evidence="13">
    <location>
        <begin position="167"/>
        <end position="227"/>
    </location>
</feature>
<evidence type="ECO:0000256" key="12">
    <source>
        <dbReference type="SAM" id="MobiDB-lite"/>
    </source>
</evidence>
<organism evidence="15 16">
    <name type="scientific">Corynespora cassiicola Philippines</name>
    <dbReference type="NCBI Taxonomy" id="1448308"/>
    <lineage>
        <taxon>Eukaryota</taxon>
        <taxon>Fungi</taxon>
        <taxon>Dikarya</taxon>
        <taxon>Ascomycota</taxon>
        <taxon>Pezizomycotina</taxon>
        <taxon>Dothideomycetes</taxon>
        <taxon>Pleosporomycetidae</taxon>
        <taxon>Pleosporales</taxon>
        <taxon>Corynesporascaceae</taxon>
        <taxon>Corynespora</taxon>
    </lineage>
</organism>
<dbReference type="InterPro" id="IPR009057">
    <property type="entry name" value="Homeodomain-like_sf"/>
</dbReference>
<proteinExistence type="predicted"/>
<dbReference type="STRING" id="1448308.A0A2T2NQP3"/>
<feature type="compositionally biased region" description="Basic and acidic residues" evidence="12">
    <location>
        <begin position="128"/>
        <end position="148"/>
    </location>
</feature>
<evidence type="ECO:0000256" key="11">
    <source>
        <dbReference type="RuleBase" id="RU000682"/>
    </source>
</evidence>
<evidence type="ECO:0000256" key="2">
    <source>
        <dbReference type="ARBA" id="ARBA00022723"/>
    </source>
</evidence>
<evidence type="ECO:0000256" key="4">
    <source>
        <dbReference type="ARBA" id="ARBA00022771"/>
    </source>
</evidence>
<evidence type="ECO:0000256" key="7">
    <source>
        <dbReference type="ARBA" id="ARBA00023155"/>
    </source>
</evidence>
<keyword evidence="4 9" id="KW-0863">Zinc-finger</keyword>
<name>A0A2T2NQP3_CORCC</name>
<evidence type="ECO:0000256" key="8">
    <source>
        <dbReference type="ARBA" id="ARBA00023242"/>
    </source>
</evidence>
<dbReference type="PANTHER" id="PTHR24406">
    <property type="entry name" value="TRANSCRIPTIONAL REPRESSOR CTCFL-RELATED"/>
    <property type="match status" value="1"/>
</dbReference>
<evidence type="ECO:0000256" key="3">
    <source>
        <dbReference type="ARBA" id="ARBA00022737"/>
    </source>
</evidence>
<dbReference type="InterPro" id="IPR001356">
    <property type="entry name" value="HD"/>
</dbReference>
<feature type="region of interest" description="Disordered" evidence="12">
    <location>
        <begin position="308"/>
        <end position="354"/>
    </location>
</feature>
<dbReference type="PROSITE" id="PS00027">
    <property type="entry name" value="HOMEOBOX_1"/>
    <property type="match status" value="1"/>
</dbReference>
<feature type="DNA-binding region" description="Homeobox" evidence="10">
    <location>
        <begin position="169"/>
        <end position="228"/>
    </location>
</feature>
<dbReference type="PROSITE" id="PS50157">
    <property type="entry name" value="ZINC_FINGER_C2H2_2"/>
    <property type="match status" value="1"/>
</dbReference>
<keyword evidence="3" id="KW-0677">Repeat</keyword>
<dbReference type="InterPro" id="IPR050888">
    <property type="entry name" value="ZnF_C2H2-type_TF"/>
</dbReference>
<dbReference type="SUPFAM" id="SSF46689">
    <property type="entry name" value="Homeodomain-like"/>
    <property type="match status" value="1"/>
</dbReference>
<dbReference type="GO" id="GO:0003677">
    <property type="term" value="F:DNA binding"/>
    <property type="evidence" value="ECO:0007669"/>
    <property type="project" value="UniProtKB-UniRule"/>
</dbReference>
<dbReference type="GO" id="GO:0000981">
    <property type="term" value="F:DNA-binding transcription factor activity, RNA polymerase II-specific"/>
    <property type="evidence" value="ECO:0007669"/>
    <property type="project" value="InterPro"/>
</dbReference>
<keyword evidence="16" id="KW-1185">Reference proteome</keyword>
<dbReference type="GO" id="GO:0008270">
    <property type="term" value="F:zinc ion binding"/>
    <property type="evidence" value="ECO:0007669"/>
    <property type="project" value="UniProtKB-KW"/>
</dbReference>